<accession>A0ABT1NWF2</accession>
<name>A0ABT1NWF2_9GAMM</name>
<dbReference type="InterPro" id="IPR025737">
    <property type="entry name" value="FApF"/>
</dbReference>
<dbReference type="Pfam" id="PF13557">
    <property type="entry name" value="Phenol_MetA_deg"/>
    <property type="match status" value="1"/>
</dbReference>
<sequence length="263" mass="28712">MQTYYYTGSAESTRALIRGNLLSFGLDTDFVGQFFVPTYSPDTKVLGARPSFSLAFFPGYADTSAEVATPQVRQRQSDSLSGFGDLYPTLQLFWNQGTQNWMTYLTGDIPVGTYNPNRLSNLGIGHGAVDIGGAYTYMNTQSGWEFSATGGLTYNFENSDTDYQNGIDAHLDLGLSRSLSEQLVVGVVGYAYVQLTADDGQPPALGAFKSRTFAVGPQIGYTFQTGGRSIFVNLRGYGEFSARHRPQGTDIYVTVNIPLHRGK</sequence>
<proteinExistence type="predicted"/>
<organism evidence="1 2">
    <name type="scientific">Microbulbifer elongatus</name>
    <dbReference type="NCBI Taxonomy" id="86173"/>
    <lineage>
        <taxon>Bacteria</taxon>
        <taxon>Pseudomonadati</taxon>
        <taxon>Pseudomonadota</taxon>
        <taxon>Gammaproteobacteria</taxon>
        <taxon>Cellvibrionales</taxon>
        <taxon>Microbulbiferaceae</taxon>
        <taxon>Microbulbifer</taxon>
    </lineage>
</organism>
<dbReference type="EMBL" id="JACASI010000010">
    <property type="protein sequence ID" value="MCQ3828168.1"/>
    <property type="molecule type" value="Genomic_DNA"/>
</dbReference>
<comment type="caution">
    <text evidence="1">The sequence shown here is derived from an EMBL/GenBank/DDBJ whole genome shotgun (WGS) entry which is preliminary data.</text>
</comment>
<keyword evidence="2" id="KW-1185">Reference proteome</keyword>
<gene>
    <name evidence="1" type="ORF">HXX02_01780</name>
</gene>
<protein>
    <submittedName>
        <fullName evidence="1">Transporter</fullName>
    </submittedName>
</protein>
<dbReference type="Proteomes" id="UP001205566">
    <property type="component" value="Unassembled WGS sequence"/>
</dbReference>
<evidence type="ECO:0000313" key="2">
    <source>
        <dbReference type="Proteomes" id="UP001205566"/>
    </source>
</evidence>
<reference evidence="1" key="1">
    <citation type="thesis" date="2020" institute="Technische Universitat Dresden" country="Dresden, Germany">
        <title>The Agarolytic System of Microbulbifer elongatus PORT2, Isolated from Batu Karas, Pangandaran West Java Indonesia.</title>
        <authorList>
            <person name="Anggraeni S.R."/>
        </authorList>
    </citation>
    <scope>NUCLEOTIDE SEQUENCE</scope>
    <source>
        <strain evidence="1">PORT2</strain>
    </source>
</reference>
<evidence type="ECO:0000313" key="1">
    <source>
        <dbReference type="EMBL" id="MCQ3828168.1"/>
    </source>
</evidence>